<evidence type="ECO:0000256" key="3">
    <source>
        <dbReference type="SAM" id="SignalP"/>
    </source>
</evidence>
<keyword evidence="2" id="KW-0812">Transmembrane</keyword>
<feature type="transmembrane region" description="Helical" evidence="2">
    <location>
        <begin position="168"/>
        <end position="194"/>
    </location>
</feature>
<reference evidence="4" key="1">
    <citation type="submission" date="2023-07" db="EMBL/GenBank/DDBJ databases">
        <authorList>
            <consortium name="CYATHOMIX"/>
        </authorList>
    </citation>
    <scope>NUCLEOTIDE SEQUENCE</scope>
    <source>
        <strain evidence="4">N/A</strain>
    </source>
</reference>
<proteinExistence type="predicted"/>
<keyword evidence="5" id="KW-1185">Reference proteome</keyword>
<dbReference type="EMBL" id="CATQJL010000001">
    <property type="protein sequence ID" value="CAJ0588592.1"/>
    <property type="molecule type" value="Genomic_DNA"/>
</dbReference>
<keyword evidence="3" id="KW-0732">Signal</keyword>
<feature type="signal peptide" evidence="3">
    <location>
        <begin position="1"/>
        <end position="22"/>
    </location>
</feature>
<dbReference type="AlphaFoldDB" id="A0AA36GCA3"/>
<feature type="region of interest" description="Disordered" evidence="1">
    <location>
        <begin position="127"/>
        <end position="161"/>
    </location>
</feature>
<evidence type="ECO:0000313" key="4">
    <source>
        <dbReference type="EMBL" id="CAJ0588592.1"/>
    </source>
</evidence>
<sequence length="221" mass="25199">MNGYGKLLSFISFFTHALYVSCLVCYLGDEENLRRSEVNAGRSFCSFQVSNPCEFGIPHTYHAFGVDHQWLKQCFFNDNTITCSCDTDECNRDMNVIKKRWEDTIGIDPTIKKCVAEHLQEIEEEIRENDATTAVPNQAEQSNAAQKDKGQATGNKKAKNGSRSMSDFIIFLILVVIALILLIAIIPALLYCMVLKNRRSERKKEMLEQQSCWEFDYGEAI</sequence>
<protein>
    <submittedName>
        <fullName evidence="4">Uncharacterized protein</fullName>
    </submittedName>
</protein>
<evidence type="ECO:0000313" key="5">
    <source>
        <dbReference type="Proteomes" id="UP001176961"/>
    </source>
</evidence>
<evidence type="ECO:0000256" key="1">
    <source>
        <dbReference type="SAM" id="MobiDB-lite"/>
    </source>
</evidence>
<evidence type="ECO:0000256" key="2">
    <source>
        <dbReference type="SAM" id="Phobius"/>
    </source>
</evidence>
<feature type="chain" id="PRO_5041275587" evidence="3">
    <location>
        <begin position="23"/>
        <end position="221"/>
    </location>
</feature>
<organism evidence="4 5">
    <name type="scientific">Cylicocyclus nassatus</name>
    <name type="common">Nematode worm</name>
    <dbReference type="NCBI Taxonomy" id="53992"/>
    <lineage>
        <taxon>Eukaryota</taxon>
        <taxon>Metazoa</taxon>
        <taxon>Ecdysozoa</taxon>
        <taxon>Nematoda</taxon>
        <taxon>Chromadorea</taxon>
        <taxon>Rhabditida</taxon>
        <taxon>Rhabditina</taxon>
        <taxon>Rhabditomorpha</taxon>
        <taxon>Strongyloidea</taxon>
        <taxon>Strongylidae</taxon>
        <taxon>Cylicocyclus</taxon>
    </lineage>
</organism>
<feature type="compositionally biased region" description="Polar residues" evidence="1">
    <location>
        <begin position="131"/>
        <end position="145"/>
    </location>
</feature>
<keyword evidence="2" id="KW-0472">Membrane</keyword>
<accession>A0AA36GCA3</accession>
<comment type="caution">
    <text evidence="4">The sequence shown here is derived from an EMBL/GenBank/DDBJ whole genome shotgun (WGS) entry which is preliminary data.</text>
</comment>
<name>A0AA36GCA3_CYLNA</name>
<dbReference type="Proteomes" id="UP001176961">
    <property type="component" value="Unassembled WGS sequence"/>
</dbReference>
<keyword evidence="2" id="KW-1133">Transmembrane helix</keyword>
<gene>
    <name evidence="4" type="ORF">CYNAS_LOCUS575</name>
</gene>